<gene>
    <name evidence="13" type="ORF">g.18782</name>
</gene>
<evidence type="ECO:0000259" key="12">
    <source>
        <dbReference type="PROSITE" id="PS51371"/>
    </source>
</evidence>
<dbReference type="InterPro" id="IPR051280">
    <property type="entry name" value="Cl-channel/antiporter"/>
</dbReference>
<accession>A0A1B6DI13</accession>
<evidence type="ECO:0000256" key="8">
    <source>
        <dbReference type="ARBA" id="ARBA00023136"/>
    </source>
</evidence>
<evidence type="ECO:0000313" key="13">
    <source>
        <dbReference type="EMBL" id="JAS25308.1"/>
    </source>
</evidence>
<feature type="transmembrane region" description="Helical" evidence="11">
    <location>
        <begin position="245"/>
        <end position="268"/>
    </location>
</feature>
<comment type="subcellular location">
    <subcellularLocation>
        <location evidence="1 11">Membrane</location>
        <topology evidence="1 11">Multi-pass membrane protein</topology>
    </subcellularLocation>
</comment>
<evidence type="ECO:0000256" key="6">
    <source>
        <dbReference type="ARBA" id="ARBA00023065"/>
    </source>
</evidence>
<dbReference type="PANTHER" id="PTHR11689">
    <property type="entry name" value="CHLORIDE CHANNEL PROTEIN CLC FAMILY MEMBER"/>
    <property type="match status" value="1"/>
</dbReference>
<feature type="transmembrane region" description="Helical" evidence="11">
    <location>
        <begin position="543"/>
        <end position="566"/>
    </location>
</feature>
<organism evidence="13">
    <name type="scientific">Clastoptera arizonana</name>
    <name type="common">Arizona spittle bug</name>
    <dbReference type="NCBI Taxonomy" id="38151"/>
    <lineage>
        <taxon>Eukaryota</taxon>
        <taxon>Metazoa</taxon>
        <taxon>Ecdysozoa</taxon>
        <taxon>Arthropoda</taxon>
        <taxon>Hexapoda</taxon>
        <taxon>Insecta</taxon>
        <taxon>Pterygota</taxon>
        <taxon>Neoptera</taxon>
        <taxon>Paraneoptera</taxon>
        <taxon>Hemiptera</taxon>
        <taxon>Auchenorrhyncha</taxon>
        <taxon>Cercopoidea</taxon>
        <taxon>Clastopteridae</taxon>
        <taxon>Clastoptera</taxon>
    </lineage>
</organism>
<dbReference type="SMART" id="SM00116">
    <property type="entry name" value="CBS"/>
    <property type="match status" value="2"/>
</dbReference>
<proteinExistence type="inferred from homology"/>
<evidence type="ECO:0000256" key="2">
    <source>
        <dbReference type="ARBA" id="ARBA00022448"/>
    </source>
</evidence>
<comment type="caution">
    <text evidence="11">Lacks conserved residue(s) required for the propagation of feature annotation.</text>
</comment>
<protein>
    <recommendedName>
        <fullName evidence="11">Chloride channel protein</fullName>
    </recommendedName>
</protein>
<reference evidence="13" key="1">
    <citation type="submission" date="2015-12" db="EMBL/GenBank/DDBJ databases">
        <title>De novo transcriptome assembly of four potential Pierce s Disease insect vectors from Arizona vineyards.</title>
        <authorList>
            <person name="Tassone E.E."/>
        </authorList>
    </citation>
    <scope>NUCLEOTIDE SEQUENCE</scope>
</reference>
<dbReference type="PANTHER" id="PTHR11689:SF136">
    <property type="entry name" value="H(+)_CL(-) EXCHANGE TRANSPORTER 7"/>
    <property type="match status" value="1"/>
</dbReference>
<feature type="transmembrane region" description="Helical" evidence="11">
    <location>
        <begin position="371"/>
        <end position="392"/>
    </location>
</feature>
<evidence type="ECO:0000256" key="11">
    <source>
        <dbReference type="RuleBase" id="RU361221"/>
    </source>
</evidence>
<dbReference type="Pfam" id="PF00571">
    <property type="entry name" value="CBS"/>
    <property type="match status" value="2"/>
</dbReference>
<keyword evidence="3 11" id="KW-0812">Transmembrane</keyword>
<keyword evidence="8 11" id="KW-0472">Membrane</keyword>
<keyword evidence="5 11" id="KW-1133">Transmembrane helix</keyword>
<evidence type="ECO:0000256" key="10">
    <source>
        <dbReference type="PROSITE-ProRule" id="PRU00703"/>
    </source>
</evidence>
<dbReference type="CDD" id="cd04591">
    <property type="entry name" value="CBS_pair_voltage-gated_CLC_euk_bac"/>
    <property type="match status" value="1"/>
</dbReference>
<dbReference type="GO" id="GO:0005765">
    <property type="term" value="C:lysosomal membrane"/>
    <property type="evidence" value="ECO:0007669"/>
    <property type="project" value="TreeGrafter"/>
</dbReference>
<name>A0A1B6DI13_9HEMI</name>
<feature type="domain" description="CBS" evidence="12">
    <location>
        <begin position="698"/>
        <end position="760"/>
    </location>
</feature>
<sequence length="764" mass="85827">MASEFKDDWLRKSRLSIDQVGFKRYPQTDLKELRSVTQPRGKSFFFISAKYESLDYDVTEKQIYLEDEKTKPYSYFVKRDILRPLIFMGAGIIIACIGTFVHVAIQRIGEVKYSYLCDFIDDHHSTGAGNLTLTILMWYLGVIVLVMLSSSIVIFIAPYASGGGVAQTIAYLNGISVPNLLSIKGLFVKMFSTVLTCTSGLAGGKEGPMLHMGATVGSRFPDLFTKFKFCSIFKDFQNDHERRDLGAAGFAAGIACAFHAPVGGLLLALEEGVSYWNISLMWKIFLCSITSVFFITVLLSIIEGAPGHFNSPDLLTLGKIEDETTHYEYFEFIYFIIVGVIGGILGAILVFIHMYLTYFRKRFINTNIRKLTESFLVAFLVASLYMISIFSYNKCKTVASKTEAGGHAANKTVGQVYCPDKEYNVMTLLIYQTSESLITILFSPVIADVEIGSLIILFVIYFININFTMGLTLSAGLFVPQIVFGAIWGRIFGIFLRYVHHGAKWAVPSKYALLGAASQLSGSIRKTFSVMVIMTEASGNLSFAIPFMVVVALVKIVGDFFTMSLYDLQAHMMGFPLLSSDPPPLDKDYKAKHVMSIPPLSMLSIQSQISDIINILSKTTHNGFPIVQNNKLRGLILRHDLLVILKYKLYKYLSPTTTQEFVERNAVFKNEISKQLNLKDCEVNEKYYNFSIDLVPYMNLYPYTLPETSSLATVYKLFRCIGLRHIVILNNSNEPVGIITRKDLARYHVWQHCCMMGVKELKVL</sequence>
<dbReference type="EMBL" id="GEDC01011990">
    <property type="protein sequence ID" value="JAS25308.1"/>
    <property type="molecule type" value="Transcribed_RNA"/>
</dbReference>
<evidence type="ECO:0000256" key="9">
    <source>
        <dbReference type="ARBA" id="ARBA00023214"/>
    </source>
</evidence>
<feature type="transmembrane region" description="Helical" evidence="11">
    <location>
        <begin position="475"/>
        <end position="499"/>
    </location>
</feature>
<dbReference type="SUPFAM" id="SSF81340">
    <property type="entry name" value="Clc chloride channel"/>
    <property type="match status" value="1"/>
</dbReference>
<dbReference type="Pfam" id="PF00654">
    <property type="entry name" value="Voltage_CLC"/>
    <property type="match status" value="1"/>
</dbReference>
<dbReference type="GO" id="GO:0005254">
    <property type="term" value="F:chloride channel activity"/>
    <property type="evidence" value="ECO:0007669"/>
    <property type="project" value="UniProtKB-UniRule"/>
</dbReference>
<dbReference type="PRINTS" id="PR00762">
    <property type="entry name" value="CLCHANNEL"/>
</dbReference>
<dbReference type="InterPro" id="IPR014743">
    <property type="entry name" value="Cl-channel_core"/>
</dbReference>
<dbReference type="Gene3D" id="3.10.580.10">
    <property type="entry name" value="CBS-domain"/>
    <property type="match status" value="1"/>
</dbReference>
<keyword evidence="7 10" id="KW-0129">CBS domain</keyword>
<dbReference type="InterPro" id="IPR001807">
    <property type="entry name" value="ClC"/>
</dbReference>
<dbReference type="InterPro" id="IPR000644">
    <property type="entry name" value="CBS_dom"/>
</dbReference>
<evidence type="ECO:0000256" key="7">
    <source>
        <dbReference type="ARBA" id="ARBA00023122"/>
    </source>
</evidence>
<dbReference type="AlphaFoldDB" id="A0A1B6DI13"/>
<evidence type="ECO:0000256" key="5">
    <source>
        <dbReference type="ARBA" id="ARBA00022989"/>
    </source>
</evidence>
<feature type="transmembrane region" description="Helical" evidence="11">
    <location>
        <begin position="332"/>
        <end position="359"/>
    </location>
</feature>
<dbReference type="Gene3D" id="1.10.3080.10">
    <property type="entry name" value="Clc chloride channel"/>
    <property type="match status" value="1"/>
</dbReference>
<comment type="similarity">
    <text evidence="11">Belongs to the chloride channel (TC 2.A.49) family.</text>
</comment>
<keyword evidence="9 11" id="KW-0868">Chloride</keyword>
<dbReference type="SUPFAM" id="SSF54631">
    <property type="entry name" value="CBS-domain pair"/>
    <property type="match status" value="1"/>
</dbReference>
<dbReference type="InterPro" id="IPR046342">
    <property type="entry name" value="CBS_dom_sf"/>
</dbReference>
<feature type="transmembrane region" description="Helical" evidence="11">
    <location>
        <begin position="280"/>
        <end position="302"/>
    </location>
</feature>
<evidence type="ECO:0000256" key="4">
    <source>
        <dbReference type="ARBA" id="ARBA00022737"/>
    </source>
</evidence>
<keyword evidence="2 11" id="KW-0813">Transport</keyword>
<dbReference type="PROSITE" id="PS51371">
    <property type="entry name" value="CBS"/>
    <property type="match status" value="1"/>
</dbReference>
<evidence type="ECO:0000256" key="3">
    <source>
        <dbReference type="ARBA" id="ARBA00022692"/>
    </source>
</evidence>
<evidence type="ECO:0000256" key="1">
    <source>
        <dbReference type="ARBA" id="ARBA00004141"/>
    </source>
</evidence>
<feature type="transmembrane region" description="Helical" evidence="11">
    <location>
        <begin position="136"/>
        <end position="160"/>
    </location>
</feature>
<keyword evidence="6 11" id="KW-0406">Ion transport</keyword>
<feature type="transmembrane region" description="Helical" evidence="11">
    <location>
        <begin position="85"/>
        <end position="105"/>
    </location>
</feature>
<keyword evidence="4" id="KW-0677">Repeat</keyword>